<accession>A0AAV5DXA9</accession>
<protein>
    <recommendedName>
        <fullName evidence="1">DUF6598 domain-containing protein</fullName>
    </recommendedName>
</protein>
<dbReference type="PANTHER" id="PTHR33065">
    <property type="entry name" value="OS07G0486400 PROTEIN"/>
    <property type="match status" value="1"/>
</dbReference>
<dbReference type="AlphaFoldDB" id="A0AAV5DXA9"/>
<dbReference type="PANTHER" id="PTHR33065:SF163">
    <property type="entry name" value="OS05G0112700 PROTEIN"/>
    <property type="match status" value="1"/>
</dbReference>
<name>A0AAV5DXA9_ELECO</name>
<evidence type="ECO:0000259" key="1">
    <source>
        <dbReference type="Pfam" id="PF20241"/>
    </source>
</evidence>
<proteinExistence type="predicted"/>
<evidence type="ECO:0000313" key="2">
    <source>
        <dbReference type="EMBL" id="GJN14876.1"/>
    </source>
</evidence>
<keyword evidence="3" id="KW-1185">Reference proteome</keyword>
<evidence type="ECO:0000313" key="3">
    <source>
        <dbReference type="Proteomes" id="UP001054889"/>
    </source>
</evidence>
<sequence length="204" mass="22890">MAAARAGFGGGPVAAVFPLLVEEIDANASRAIPPCAVAELKAPVEALELKMRRDGRNEVFQQWELPEDESEEEKDEEEESLSLLMKLQRGVPGGRIKGFNQELPNPVVFPITYSGLPTFDLEEECQFPPRHSKNSAVPELEWSANILSIKVVDSTLGYPIDLYGSVFVRDDLDRERVYLFRRDRSDSQLVKSAVIYQHRTIDIS</sequence>
<dbReference type="InterPro" id="IPR046533">
    <property type="entry name" value="DUF6598"/>
</dbReference>
<feature type="domain" description="DUF6598" evidence="1">
    <location>
        <begin position="144"/>
        <end position="192"/>
    </location>
</feature>
<reference evidence="2" key="2">
    <citation type="submission" date="2021-12" db="EMBL/GenBank/DDBJ databases">
        <title>Resequencing data analysis of finger millet.</title>
        <authorList>
            <person name="Hatakeyama M."/>
            <person name="Aluri S."/>
            <person name="Balachadran M.T."/>
            <person name="Sivarajan S.R."/>
            <person name="Poveda L."/>
            <person name="Shimizu-Inatsugi R."/>
            <person name="Schlapbach R."/>
            <person name="Sreeman S.M."/>
            <person name="Shimizu K.K."/>
        </authorList>
    </citation>
    <scope>NUCLEOTIDE SEQUENCE</scope>
</reference>
<dbReference type="Pfam" id="PF20241">
    <property type="entry name" value="DUF6598"/>
    <property type="match status" value="1"/>
</dbReference>
<dbReference type="Proteomes" id="UP001054889">
    <property type="component" value="Unassembled WGS sequence"/>
</dbReference>
<dbReference type="EMBL" id="BQKI01000071">
    <property type="protein sequence ID" value="GJN14876.1"/>
    <property type="molecule type" value="Genomic_DNA"/>
</dbReference>
<gene>
    <name evidence="2" type="primary">gb01744</name>
    <name evidence="2" type="ORF">PR202_gb01744</name>
</gene>
<organism evidence="2 3">
    <name type="scientific">Eleusine coracana subsp. coracana</name>
    <dbReference type="NCBI Taxonomy" id="191504"/>
    <lineage>
        <taxon>Eukaryota</taxon>
        <taxon>Viridiplantae</taxon>
        <taxon>Streptophyta</taxon>
        <taxon>Embryophyta</taxon>
        <taxon>Tracheophyta</taxon>
        <taxon>Spermatophyta</taxon>
        <taxon>Magnoliopsida</taxon>
        <taxon>Liliopsida</taxon>
        <taxon>Poales</taxon>
        <taxon>Poaceae</taxon>
        <taxon>PACMAD clade</taxon>
        <taxon>Chloridoideae</taxon>
        <taxon>Cynodonteae</taxon>
        <taxon>Eleusininae</taxon>
        <taxon>Eleusine</taxon>
    </lineage>
</organism>
<comment type="caution">
    <text evidence="2">The sequence shown here is derived from an EMBL/GenBank/DDBJ whole genome shotgun (WGS) entry which is preliminary data.</text>
</comment>
<reference evidence="2" key="1">
    <citation type="journal article" date="2018" name="DNA Res.">
        <title>Multiple hybrid de novo genome assembly of finger millet, an orphan allotetraploid crop.</title>
        <authorList>
            <person name="Hatakeyama M."/>
            <person name="Aluri S."/>
            <person name="Balachadran M.T."/>
            <person name="Sivarajan S.R."/>
            <person name="Patrignani A."/>
            <person name="Gruter S."/>
            <person name="Poveda L."/>
            <person name="Shimizu-Inatsugi R."/>
            <person name="Baeten J."/>
            <person name="Francoijs K.J."/>
            <person name="Nataraja K.N."/>
            <person name="Reddy Y.A.N."/>
            <person name="Phadnis S."/>
            <person name="Ravikumar R.L."/>
            <person name="Schlapbach R."/>
            <person name="Sreeman S.M."/>
            <person name="Shimizu K.K."/>
        </authorList>
    </citation>
    <scope>NUCLEOTIDE SEQUENCE</scope>
</reference>